<organism evidence="14 15">
    <name type="scientific">Lentinula lateritia</name>
    <dbReference type="NCBI Taxonomy" id="40482"/>
    <lineage>
        <taxon>Eukaryota</taxon>
        <taxon>Fungi</taxon>
        <taxon>Dikarya</taxon>
        <taxon>Basidiomycota</taxon>
        <taxon>Agaricomycotina</taxon>
        <taxon>Agaricomycetes</taxon>
        <taxon>Agaricomycetidae</taxon>
        <taxon>Agaricales</taxon>
        <taxon>Marasmiineae</taxon>
        <taxon>Omphalotaceae</taxon>
        <taxon>Lentinula</taxon>
    </lineage>
</organism>
<dbReference type="InterPro" id="IPR006155">
    <property type="entry name" value="Josephin"/>
</dbReference>
<dbReference type="InterPro" id="IPR003903">
    <property type="entry name" value="UIM_dom"/>
</dbReference>
<evidence type="ECO:0000256" key="8">
    <source>
        <dbReference type="ARBA" id="ARBA00023015"/>
    </source>
</evidence>
<dbReference type="Gene3D" id="1.10.287.10">
    <property type="entry name" value="S15/NS1, RNA-binding"/>
    <property type="match status" value="1"/>
</dbReference>
<dbReference type="EMBL" id="JANVFT010000023">
    <property type="protein sequence ID" value="KAJ4497107.1"/>
    <property type="molecule type" value="Genomic_DNA"/>
</dbReference>
<comment type="catalytic activity">
    <reaction evidence="1">
        <text>Thiol-dependent hydrolysis of ester, thioester, amide, peptide and isopeptide bonds formed by the C-terminal Gly of ubiquitin (a 76-residue protein attached to proteins as an intracellular targeting signal).</text>
        <dbReference type="EC" id="3.4.19.12"/>
    </reaction>
</comment>
<evidence type="ECO:0000256" key="2">
    <source>
        <dbReference type="ARBA" id="ARBA00004123"/>
    </source>
</evidence>
<evidence type="ECO:0000256" key="12">
    <source>
        <dbReference type="SAM" id="MobiDB-lite"/>
    </source>
</evidence>
<dbReference type="Pfam" id="PF02099">
    <property type="entry name" value="Josephin"/>
    <property type="match status" value="1"/>
</dbReference>
<keyword evidence="4" id="KW-0645">Protease</keyword>
<accession>A0ABQ8VL24</accession>
<protein>
    <recommendedName>
        <fullName evidence="3">ubiquitinyl hydrolase 1</fullName>
        <ecNumber evidence="3">3.4.19.12</ecNumber>
    </recommendedName>
</protein>
<feature type="compositionally biased region" description="Polar residues" evidence="12">
    <location>
        <begin position="378"/>
        <end position="390"/>
    </location>
</feature>
<dbReference type="PANTHER" id="PTHR14159:SF0">
    <property type="entry name" value="ATAXIN-3-RELATED"/>
    <property type="match status" value="1"/>
</dbReference>
<feature type="region of interest" description="Disordered" evidence="12">
    <location>
        <begin position="176"/>
        <end position="214"/>
    </location>
</feature>
<evidence type="ECO:0000256" key="7">
    <source>
        <dbReference type="ARBA" id="ARBA00022807"/>
    </source>
</evidence>
<evidence type="ECO:0000256" key="4">
    <source>
        <dbReference type="ARBA" id="ARBA00022670"/>
    </source>
</evidence>
<evidence type="ECO:0000256" key="3">
    <source>
        <dbReference type="ARBA" id="ARBA00012759"/>
    </source>
</evidence>
<feature type="compositionally biased region" description="Basic and acidic residues" evidence="12">
    <location>
        <begin position="346"/>
        <end position="364"/>
    </location>
</feature>
<keyword evidence="8" id="KW-0805">Transcription regulation</keyword>
<reference evidence="14" key="1">
    <citation type="submission" date="2022-08" db="EMBL/GenBank/DDBJ databases">
        <title>A Global Phylogenomic Analysis of the Shiitake Genus Lentinula.</title>
        <authorList>
            <consortium name="DOE Joint Genome Institute"/>
            <person name="Sierra-Patev S."/>
            <person name="Min B."/>
            <person name="Naranjo-Ortiz M."/>
            <person name="Looney B."/>
            <person name="Konkel Z."/>
            <person name="Slot J.C."/>
            <person name="Sakamoto Y."/>
            <person name="Steenwyk J.L."/>
            <person name="Rokas A."/>
            <person name="Carro J."/>
            <person name="Camarero S."/>
            <person name="Ferreira P."/>
            <person name="Molpeceres G."/>
            <person name="Ruiz-Duenas F.J."/>
            <person name="Serrano A."/>
            <person name="Henrissat B."/>
            <person name="Drula E."/>
            <person name="Hughes K.W."/>
            <person name="Mata J.L."/>
            <person name="Ishikawa N.K."/>
            <person name="Vargas-Isla R."/>
            <person name="Ushijima S."/>
            <person name="Smith C.A."/>
            <person name="Ahrendt S."/>
            <person name="Andreopoulos W."/>
            <person name="He G."/>
            <person name="Labutti K."/>
            <person name="Lipzen A."/>
            <person name="Ng V."/>
            <person name="Riley R."/>
            <person name="Sandor L."/>
            <person name="Barry K."/>
            <person name="Martinez A.T."/>
            <person name="Xiao Y."/>
            <person name="Gibbons J.G."/>
            <person name="Terashima K."/>
            <person name="Grigoriev I.V."/>
            <person name="Hibbett D.S."/>
        </authorList>
    </citation>
    <scope>NUCLEOTIDE SEQUENCE</scope>
    <source>
        <strain evidence="14">RHP3577 ss4</strain>
    </source>
</reference>
<dbReference type="SMART" id="SM00726">
    <property type="entry name" value="UIM"/>
    <property type="match status" value="3"/>
</dbReference>
<comment type="subcellular location">
    <subcellularLocation>
        <location evidence="2">Nucleus</location>
    </subcellularLocation>
</comment>
<proteinExistence type="predicted"/>
<sequence length="477" mass="52435">MAGLENLLPLIYHEKQQPGSMLCAQHALNSLLQGNFFSASDLSAIAQNLDDLEGTYDTENPSFTSQNMDDTGFFSVQVLENALDVWGLSLLRWRSEQMRPYQDYPEQERAFIFNSQQHWYTLRRFGVSESYQDGAGSGHWFNLNSSLPGPEWVSKLYLSMFIQAAETDGYSVFVVRPTDPEAPPTLPKTEADDVASTLPDPPGAQSVTPRTHDADAMGYEGMEDEDIELQMALQASLGHDIPPSPADPPQLLRTSVPLPLVDSYPPSTSGSGTRTPLQQDSLLSPISPDVPHDPASVEASIAQSRRIYERMLAEQNLAHREIAAEGGGNSRVRRMREEEEEEEEEMLRRAIAESEAMAKEEGHEMGSISDDEGESHVNLDQSHLAPSSTAGRRVYDDEDAELQAALRASLEGWNPPPETTTVPAPAVSHTSPLQSSDSSMTDDDESIASEDTAAAESSEAPVSVEEMRRRRLARFGA</sequence>
<dbReference type="PROSITE" id="PS50957">
    <property type="entry name" value="JOSEPHIN"/>
    <property type="match status" value="1"/>
</dbReference>
<gene>
    <name evidence="14" type="ORF">C8R41DRAFT_823276</name>
</gene>
<comment type="caution">
    <text evidence="11">Lacks conserved residue(s) required for the propagation of feature annotation.</text>
</comment>
<evidence type="ECO:0000256" key="1">
    <source>
        <dbReference type="ARBA" id="ARBA00000707"/>
    </source>
</evidence>
<evidence type="ECO:0000256" key="9">
    <source>
        <dbReference type="ARBA" id="ARBA00023163"/>
    </source>
</evidence>
<name>A0ABQ8VL24_9AGAR</name>
<feature type="compositionally biased region" description="Low complexity" evidence="12">
    <location>
        <begin position="449"/>
        <end position="464"/>
    </location>
</feature>
<evidence type="ECO:0000259" key="13">
    <source>
        <dbReference type="PROSITE" id="PS50957"/>
    </source>
</evidence>
<feature type="region of interest" description="Disordered" evidence="12">
    <location>
        <begin position="319"/>
        <end position="477"/>
    </location>
</feature>
<evidence type="ECO:0000256" key="5">
    <source>
        <dbReference type="ARBA" id="ARBA00022786"/>
    </source>
</evidence>
<keyword evidence="15" id="KW-1185">Reference proteome</keyword>
<comment type="caution">
    <text evidence="14">The sequence shown here is derived from an EMBL/GenBank/DDBJ whole genome shotgun (WGS) entry which is preliminary data.</text>
</comment>
<feature type="compositionally biased region" description="Polar residues" evidence="12">
    <location>
        <begin position="265"/>
        <end position="284"/>
    </location>
</feature>
<dbReference type="InterPro" id="IPR033865">
    <property type="entry name" value="Ataxin-3"/>
</dbReference>
<evidence type="ECO:0000313" key="15">
    <source>
        <dbReference type="Proteomes" id="UP001150217"/>
    </source>
</evidence>
<dbReference type="PROSITE" id="PS50330">
    <property type="entry name" value="UIM"/>
    <property type="match status" value="1"/>
</dbReference>
<keyword evidence="6" id="KW-0378">Hydrolase</keyword>
<evidence type="ECO:0000256" key="11">
    <source>
        <dbReference type="PROSITE-ProRule" id="PRU00331"/>
    </source>
</evidence>
<dbReference type="PRINTS" id="PR01233">
    <property type="entry name" value="JOSEPHIN"/>
</dbReference>
<evidence type="ECO:0000313" key="14">
    <source>
        <dbReference type="EMBL" id="KAJ4497107.1"/>
    </source>
</evidence>
<keyword evidence="10" id="KW-0539">Nucleus</keyword>
<feature type="region of interest" description="Disordered" evidence="12">
    <location>
        <begin position="238"/>
        <end position="298"/>
    </location>
</feature>
<dbReference type="SMART" id="SM01246">
    <property type="entry name" value="Josephin"/>
    <property type="match status" value="1"/>
</dbReference>
<keyword evidence="9" id="KW-0804">Transcription</keyword>
<dbReference type="Proteomes" id="UP001150217">
    <property type="component" value="Unassembled WGS sequence"/>
</dbReference>
<dbReference type="Gene3D" id="3.90.70.40">
    <property type="match status" value="1"/>
</dbReference>
<evidence type="ECO:0000256" key="6">
    <source>
        <dbReference type="ARBA" id="ARBA00022801"/>
    </source>
</evidence>
<keyword evidence="5" id="KW-0833">Ubl conjugation pathway</keyword>
<dbReference type="PANTHER" id="PTHR14159">
    <property type="entry name" value="ATAXIN-3-RELATED"/>
    <property type="match status" value="1"/>
</dbReference>
<feature type="domain" description="Josephin" evidence="13">
    <location>
        <begin position="8"/>
        <end position="190"/>
    </location>
</feature>
<evidence type="ECO:0000256" key="10">
    <source>
        <dbReference type="ARBA" id="ARBA00023242"/>
    </source>
</evidence>
<dbReference type="EC" id="3.4.19.12" evidence="3"/>
<keyword evidence="7" id="KW-0788">Thiol protease</keyword>